<gene>
    <name evidence="1" type="ORF">CYCCA115_LOCUS10722</name>
</gene>
<keyword evidence="2" id="KW-1185">Reference proteome</keyword>
<comment type="caution">
    <text evidence="1">The sequence shown here is derived from an EMBL/GenBank/DDBJ whole genome shotgun (WGS) entry which is preliminary data.</text>
</comment>
<dbReference type="PANTHER" id="PTHR45661:SF3">
    <property type="entry name" value="IG-LIKE DOMAIN-CONTAINING PROTEIN"/>
    <property type="match status" value="1"/>
</dbReference>
<dbReference type="Gene3D" id="3.80.10.10">
    <property type="entry name" value="Ribonuclease Inhibitor"/>
    <property type="match status" value="2"/>
</dbReference>
<dbReference type="AlphaFoldDB" id="A0AAD2PU26"/>
<accession>A0AAD2PU26</accession>
<dbReference type="InterPro" id="IPR026906">
    <property type="entry name" value="LRR_5"/>
</dbReference>
<dbReference type="PANTHER" id="PTHR45661">
    <property type="entry name" value="SURFACE ANTIGEN"/>
    <property type="match status" value="1"/>
</dbReference>
<dbReference type="Proteomes" id="UP001295423">
    <property type="component" value="Unassembled WGS sequence"/>
</dbReference>
<protein>
    <recommendedName>
        <fullName evidence="3">Leucine-rich repeat domain-containing protein</fullName>
    </recommendedName>
</protein>
<evidence type="ECO:0000313" key="2">
    <source>
        <dbReference type="Proteomes" id="UP001295423"/>
    </source>
</evidence>
<dbReference type="SUPFAM" id="SSF52058">
    <property type="entry name" value="L domain-like"/>
    <property type="match status" value="1"/>
</dbReference>
<dbReference type="InterPro" id="IPR053139">
    <property type="entry name" value="Surface_bspA-like"/>
</dbReference>
<dbReference type="InterPro" id="IPR032675">
    <property type="entry name" value="LRR_dom_sf"/>
</dbReference>
<organism evidence="1 2">
    <name type="scientific">Cylindrotheca closterium</name>
    <dbReference type="NCBI Taxonomy" id="2856"/>
    <lineage>
        <taxon>Eukaryota</taxon>
        <taxon>Sar</taxon>
        <taxon>Stramenopiles</taxon>
        <taxon>Ochrophyta</taxon>
        <taxon>Bacillariophyta</taxon>
        <taxon>Bacillariophyceae</taxon>
        <taxon>Bacillariophycidae</taxon>
        <taxon>Bacillariales</taxon>
        <taxon>Bacillariaceae</taxon>
        <taxon>Cylindrotheca</taxon>
    </lineage>
</organism>
<evidence type="ECO:0000313" key="1">
    <source>
        <dbReference type="EMBL" id="CAJ1946580.1"/>
    </source>
</evidence>
<dbReference type="Pfam" id="PF13306">
    <property type="entry name" value="LRR_5"/>
    <property type="match status" value="2"/>
</dbReference>
<dbReference type="EMBL" id="CAKOGP040001714">
    <property type="protein sequence ID" value="CAJ1946580.1"/>
    <property type="molecule type" value="Genomic_DNA"/>
</dbReference>
<sequence length="522" mass="59140">MKAFTYVGGMNQEDVPPPGTELLIIDPSAASLSYYLCNLCKATLQKIIFPPDCNVKYVEASAFANCQAFHTVDIPATVRAIGNDAFYQCTALMELYLSEGLERIDKRAFYGCCSLSIVEFPSSLCMIATRAFYGCRSLKKVTFAQGSSARNPARDVYICREAFGRCSSLQRIRLPRKIKFLKEGTFSECEGLQQVDLPDRLVRIEPWAFYQCSSLLSISIPSSVNVIENNGFRHCTGLVSVELQPGSLLKIQEDAFRGCKSLCNISTERLSGFTYAQSAFEDCELLMPRLFDDIDRYEGYPVHAQCYQASTSTAEELRATAEAMTQNENNLEGQLADAFYMTPFHILLSAAKRRKDLLEVLLDVCPTHILGWEDVLGNRPLDYLATSCRSDEAKRMMRMALHKWMVASMTTWGLETWRTDMKLKVNAILDCCDNDDDTKNHRDYLLKIAYQTLWRYERLEATTLLELWLWKMEMEAARIVDKRVAVDRSSTRHRCGAPFVIPTVIGYLGTERIEVNDAVPLK</sequence>
<reference evidence="1" key="1">
    <citation type="submission" date="2023-08" db="EMBL/GenBank/DDBJ databases">
        <authorList>
            <person name="Audoor S."/>
            <person name="Bilcke G."/>
        </authorList>
    </citation>
    <scope>NUCLEOTIDE SEQUENCE</scope>
</reference>
<evidence type="ECO:0008006" key="3">
    <source>
        <dbReference type="Google" id="ProtNLM"/>
    </source>
</evidence>
<name>A0AAD2PU26_9STRA</name>
<proteinExistence type="predicted"/>